<feature type="compositionally biased region" description="Polar residues" evidence="1">
    <location>
        <begin position="97"/>
        <end position="107"/>
    </location>
</feature>
<dbReference type="EMBL" id="CAVMBE010000060">
    <property type="protein sequence ID" value="CAK4032286.1"/>
    <property type="molecule type" value="Genomic_DNA"/>
</dbReference>
<feature type="compositionally biased region" description="Low complexity" evidence="1">
    <location>
        <begin position="318"/>
        <end position="336"/>
    </location>
</feature>
<feature type="compositionally biased region" description="Low complexity" evidence="1">
    <location>
        <begin position="259"/>
        <end position="271"/>
    </location>
</feature>
<evidence type="ECO:0000256" key="1">
    <source>
        <dbReference type="SAM" id="MobiDB-lite"/>
    </source>
</evidence>
<feature type="region of interest" description="Disordered" evidence="1">
    <location>
        <begin position="693"/>
        <end position="804"/>
    </location>
</feature>
<feature type="compositionally biased region" description="Pro residues" evidence="1">
    <location>
        <begin position="177"/>
        <end position="191"/>
    </location>
</feature>
<feature type="region of interest" description="Disordered" evidence="1">
    <location>
        <begin position="606"/>
        <end position="664"/>
    </location>
</feature>
<keyword evidence="3" id="KW-1185">Reference proteome</keyword>
<feature type="compositionally biased region" description="Low complexity" evidence="1">
    <location>
        <begin position="440"/>
        <end position="454"/>
    </location>
</feature>
<feature type="region of interest" description="Disordered" evidence="1">
    <location>
        <begin position="1"/>
        <end position="107"/>
    </location>
</feature>
<evidence type="ECO:0000313" key="3">
    <source>
        <dbReference type="Proteomes" id="UP001296104"/>
    </source>
</evidence>
<feature type="region of interest" description="Disordered" evidence="1">
    <location>
        <begin position="950"/>
        <end position="970"/>
    </location>
</feature>
<feature type="compositionally biased region" description="Low complexity" evidence="1">
    <location>
        <begin position="52"/>
        <end position="67"/>
    </location>
</feature>
<feature type="compositionally biased region" description="Basic and acidic residues" evidence="1">
    <location>
        <begin position="721"/>
        <end position="733"/>
    </location>
</feature>
<feature type="region of interest" description="Disordered" evidence="1">
    <location>
        <begin position="129"/>
        <end position="532"/>
    </location>
</feature>
<name>A0AAI9EBU0_9PEZI</name>
<feature type="compositionally biased region" description="Low complexity" evidence="1">
    <location>
        <begin position="19"/>
        <end position="29"/>
    </location>
</feature>
<dbReference type="AlphaFoldDB" id="A0AAI9EBU0"/>
<comment type="caution">
    <text evidence="2">The sequence shown here is derived from an EMBL/GenBank/DDBJ whole genome shotgun (WGS) entry which is preliminary data.</text>
</comment>
<proteinExistence type="predicted"/>
<feature type="compositionally biased region" description="Low complexity" evidence="1">
    <location>
        <begin position="610"/>
        <end position="627"/>
    </location>
</feature>
<feature type="compositionally biased region" description="Pro residues" evidence="1">
    <location>
        <begin position="283"/>
        <end position="295"/>
    </location>
</feature>
<accession>A0AAI9EBU0</accession>
<evidence type="ECO:0000313" key="2">
    <source>
        <dbReference type="EMBL" id="CAK4032286.1"/>
    </source>
</evidence>
<feature type="compositionally biased region" description="Basic and acidic residues" evidence="1">
    <location>
        <begin position="771"/>
        <end position="784"/>
    </location>
</feature>
<reference evidence="2" key="1">
    <citation type="submission" date="2023-11" db="EMBL/GenBank/DDBJ databases">
        <authorList>
            <person name="Alioto T."/>
            <person name="Alioto T."/>
            <person name="Gomez Garrido J."/>
        </authorList>
    </citation>
    <scope>NUCLEOTIDE SEQUENCE</scope>
</reference>
<organism evidence="2 3">
    <name type="scientific">Lecanosticta acicola</name>
    <dbReference type="NCBI Taxonomy" id="111012"/>
    <lineage>
        <taxon>Eukaryota</taxon>
        <taxon>Fungi</taxon>
        <taxon>Dikarya</taxon>
        <taxon>Ascomycota</taxon>
        <taxon>Pezizomycotina</taxon>
        <taxon>Dothideomycetes</taxon>
        <taxon>Dothideomycetidae</taxon>
        <taxon>Mycosphaerellales</taxon>
        <taxon>Mycosphaerellaceae</taxon>
        <taxon>Lecanosticta</taxon>
    </lineage>
</organism>
<feature type="compositionally biased region" description="Low complexity" evidence="1">
    <location>
        <begin position="219"/>
        <end position="251"/>
    </location>
</feature>
<dbReference type="Proteomes" id="UP001296104">
    <property type="component" value="Unassembled WGS sequence"/>
</dbReference>
<gene>
    <name evidence="2" type="ORF">LECACI_7A007444</name>
</gene>
<sequence>MSQHYAYPPPPASRLATAGSSSSSSGPSGRNRPVSARLPSISTASLTPPGPYSSTPPSATQQQQQQQHLPYTPSALNPRTTDGLPPQTPVMEPYNPRQWSSRGHVSGSQMLFQQRQANVPANAAQMTGMEAAMPSPPPPYSPATPENAHRAAVASPLMESVGFTASPPAESSLRPSPQAPMSPAFPPPPPQSSRHRERSASGLGGNRSFFSLSGLRGKQPAQAELQQPQQSNPAQAPMFVDARPPAARRAASTGHMPVGSSAASSATGSAGRDSPESRWQPGMPLPGPPPGPPPAGHRSQSLNRPAGVSGSGRTTPDAVVQVPRPRRAAAPPSSLGPVPPTPSNWEDDDARIVQQEQAPPVPSLPAADAQPLRIDTGSSRDSMLARRPAKRDTSAQGIRERRSRSRAAKTGEDESRPSDLVFLPTEGAISRRREHTRNISGLAGPSSAPSSASGPLPPSSKAPASVMTPPYTPAVGKSPVEYRKKQNVKVPGSASSDRPISHLLRTPNEDTGAMPAPLSPARPPTSGSGKAPSNLDAFSLQAIERHRSFIEKEAAAATDEERLELFANFIVHESRLRRDCYPAAYNAMAGDIMDLTRDMWRSYAGRSSRRVVTPSTSMSSMDPTMPSWASDGQPASAHANVPSSASSMGDFTPATDAGSVGDISEGFERHEGRQWADAFKPSLSPIPSMAVSTVADEHSSRGRTASRWWEASNSGSGSIGRPDRIEKSKRETKYMGVSPATLQFSNEDPAPRNPTPGASEPPYAYGPDEYPPEKVGWHEGHDFDTPMATPHRQGDRKASTPGIAPLDVSRLVTLPPPYPRHHPAISNSHPRLSDYRSVHRELADHAEVQKIKDSYMDQDFSLSREQQEGTKQRRARLRADIQRKIADGSMSFADAAKAEADFDVEEAERGKATARANFDVFEGSVSHPMNTLLTERLDKANDAMKQLRSDLESGHWSADPNRAQEEGDEHPERLEKLTLLKWIFEAREHLHKEMFDLHAMRSEKYSEVILTPYRISKAQAKMDEATTFFKKDGSERQVSFARDSLRRFEEFQILIEQNVSRGVEDQLSAFWDIAPGLLEVIQQIPSRMDGFEVEIPPQEFEENPSYHEHPLQYLYSLLNHAEKSAYQFIESQINLLCLLHEVRTATTKSRLRLGEIERNAASPNGRDLYADMAQAKRKVEDQLTADLKEKVGEVERQWQEALGDGMEECKERVSIWLEESGGLEDGMDG</sequence>
<protein>
    <submittedName>
        <fullName evidence="2">(R,R)-butanediol dehydrogenase</fullName>
    </submittedName>
</protein>